<gene>
    <name evidence="4" type="ORF">GGR25_004645</name>
</gene>
<dbReference type="PANTHER" id="PTHR12304:SF4">
    <property type="entry name" value="URIDINE NUCLEOSIDASE"/>
    <property type="match status" value="1"/>
</dbReference>
<evidence type="ECO:0000313" key="4">
    <source>
        <dbReference type="EMBL" id="MBB3933572.1"/>
    </source>
</evidence>
<evidence type="ECO:0000313" key="5">
    <source>
        <dbReference type="Proteomes" id="UP000553963"/>
    </source>
</evidence>
<dbReference type="GO" id="GO:0006152">
    <property type="term" value="P:purine nucleoside catabolic process"/>
    <property type="evidence" value="ECO:0007669"/>
    <property type="project" value="TreeGrafter"/>
</dbReference>
<dbReference type="Gene3D" id="3.90.245.10">
    <property type="entry name" value="Ribonucleoside hydrolase-like"/>
    <property type="match status" value="1"/>
</dbReference>
<dbReference type="EMBL" id="JACIDS010000006">
    <property type="protein sequence ID" value="MBB3933572.1"/>
    <property type="molecule type" value="Genomic_DNA"/>
</dbReference>
<sequence>MAPKKVIYDTDPGVDDAMALLFLEYSPDVDLVGITTVLGNHTIETTTRNALFLKDYFAIAAPVAQGAGRPLVLEPTVPPTYVHGENGLGDIPLPDVIQSRVHDLPAHEFIIKTVRDNPGEITIVAVGRMTNLALALRQDPGIVPLVREIVIMGGAFGFKGHSGNVTPVAEANIIGDPHAADEIFAAAWPIVVVGLDVTQEAVMTTAYLEALRDASGRAGQFIWDISRFYETFYRTTTGLEGIPVHDSSAVAYLLDPTLFTTRGGPIRVVTEGIAIGQTIQQPNTRKFRPNAWSNRPDHAICIDGDAERFLKLYFDTIVAGAAARA</sequence>
<keyword evidence="2" id="KW-0326">Glycosidase</keyword>
<dbReference type="CDD" id="cd02650">
    <property type="entry name" value="nuc_hydro_CaPnhB"/>
    <property type="match status" value="1"/>
</dbReference>
<dbReference type="InterPro" id="IPR036452">
    <property type="entry name" value="Ribo_hydro-like"/>
</dbReference>
<dbReference type="SUPFAM" id="SSF53590">
    <property type="entry name" value="Nucleoside hydrolase"/>
    <property type="match status" value="1"/>
</dbReference>
<dbReference type="GO" id="GO:0005829">
    <property type="term" value="C:cytosol"/>
    <property type="evidence" value="ECO:0007669"/>
    <property type="project" value="TreeGrafter"/>
</dbReference>
<accession>A0A840AV66</accession>
<name>A0A840AV66_9HYPH</name>
<organism evidence="4 5">
    <name type="scientific">Kaistia hirudinis</name>
    <dbReference type="NCBI Taxonomy" id="1293440"/>
    <lineage>
        <taxon>Bacteria</taxon>
        <taxon>Pseudomonadati</taxon>
        <taxon>Pseudomonadota</taxon>
        <taxon>Alphaproteobacteria</taxon>
        <taxon>Hyphomicrobiales</taxon>
        <taxon>Kaistiaceae</taxon>
        <taxon>Kaistia</taxon>
    </lineage>
</organism>
<dbReference type="GO" id="GO:0008477">
    <property type="term" value="F:purine nucleosidase activity"/>
    <property type="evidence" value="ECO:0007669"/>
    <property type="project" value="TreeGrafter"/>
</dbReference>
<feature type="domain" description="Inosine/uridine-preferring nucleoside hydrolase" evidence="3">
    <location>
        <begin position="6"/>
        <end position="310"/>
    </location>
</feature>
<keyword evidence="5" id="KW-1185">Reference proteome</keyword>
<evidence type="ECO:0000256" key="1">
    <source>
        <dbReference type="ARBA" id="ARBA00022801"/>
    </source>
</evidence>
<dbReference type="PANTHER" id="PTHR12304">
    <property type="entry name" value="INOSINE-URIDINE PREFERRING NUCLEOSIDE HYDROLASE"/>
    <property type="match status" value="1"/>
</dbReference>
<reference evidence="4 5" key="1">
    <citation type="submission" date="2020-08" db="EMBL/GenBank/DDBJ databases">
        <title>Genomic Encyclopedia of Type Strains, Phase IV (KMG-IV): sequencing the most valuable type-strain genomes for metagenomic binning, comparative biology and taxonomic classification.</title>
        <authorList>
            <person name="Goeker M."/>
        </authorList>
    </citation>
    <scope>NUCLEOTIDE SEQUENCE [LARGE SCALE GENOMIC DNA]</scope>
    <source>
        <strain evidence="4 5">DSM 25966</strain>
    </source>
</reference>
<dbReference type="AlphaFoldDB" id="A0A840AV66"/>
<evidence type="ECO:0000259" key="3">
    <source>
        <dbReference type="Pfam" id="PF01156"/>
    </source>
</evidence>
<dbReference type="InterPro" id="IPR001910">
    <property type="entry name" value="Inosine/uridine_hydrolase_dom"/>
</dbReference>
<comment type="caution">
    <text evidence="4">The sequence shown here is derived from an EMBL/GenBank/DDBJ whole genome shotgun (WGS) entry which is preliminary data.</text>
</comment>
<keyword evidence="1 4" id="KW-0378">Hydrolase</keyword>
<dbReference type="RefSeq" id="WP_183401210.1">
    <property type="nucleotide sequence ID" value="NZ_JACIDS010000006.1"/>
</dbReference>
<dbReference type="Pfam" id="PF01156">
    <property type="entry name" value="IU_nuc_hydro"/>
    <property type="match status" value="1"/>
</dbReference>
<dbReference type="InterPro" id="IPR023186">
    <property type="entry name" value="IUNH"/>
</dbReference>
<evidence type="ECO:0000256" key="2">
    <source>
        <dbReference type="ARBA" id="ARBA00023295"/>
    </source>
</evidence>
<dbReference type="Proteomes" id="UP000553963">
    <property type="component" value="Unassembled WGS sequence"/>
</dbReference>
<proteinExistence type="predicted"/>
<protein>
    <submittedName>
        <fullName evidence="4">Inosine-uridine nucleoside N-ribohydrolase</fullName>
    </submittedName>
</protein>